<gene>
    <name evidence="1" type="ORF">KIW84_073761</name>
</gene>
<evidence type="ECO:0000313" key="1">
    <source>
        <dbReference type="EMBL" id="KAI5387784.1"/>
    </source>
</evidence>
<comment type="caution">
    <text evidence="1">The sequence shown here is derived from an EMBL/GenBank/DDBJ whole genome shotgun (WGS) entry which is preliminary data.</text>
</comment>
<name>A0A9D4VRW2_PEA</name>
<dbReference type="Proteomes" id="UP001058974">
    <property type="component" value="Chromosome 7"/>
</dbReference>
<proteinExistence type="predicted"/>
<accession>A0A9D4VRW2</accession>
<dbReference type="EMBL" id="JAMSHJ010000007">
    <property type="protein sequence ID" value="KAI5387784.1"/>
    <property type="molecule type" value="Genomic_DNA"/>
</dbReference>
<dbReference type="Gramene" id="Psat07G0376100-T1">
    <property type="protein sequence ID" value="KAI5387784.1"/>
    <property type="gene ID" value="KIW84_073761"/>
</dbReference>
<keyword evidence="2" id="KW-1185">Reference proteome</keyword>
<reference evidence="1 2" key="1">
    <citation type="journal article" date="2022" name="Nat. Genet.">
        <title>Improved pea reference genome and pan-genome highlight genomic features and evolutionary characteristics.</title>
        <authorList>
            <person name="Yang T."/>
            <person name="Liu R."/>
            <person name="Luo Y."/>
            <person name="Hu S."/>
            <person name="Wang D."/>
            <person name="Wang C."/>
            <person name="Pandey M.K."/>
            <person name="Ge S."/>
            <person name="Xu Q."/>
            <person name="Li N."/>
            <person name="Li G."/>
            <person name="Huang Y."/>
            <person name="Saxena R.K."/>
            <person name="Ji Y."/>
            <person name="Li M."/>
            <person name="Yan X."/>
            <person name="He Y."/>
            <person name="Liu Y."/>
            <person name="Wang X."/>
            <person name="Xiang C."/>
            <person name="Varshney R.K."/>
            <person name="Ding H."/>
            <person name="Gao S."/>
            <person name="Zong X."/>
        </authorList>
    </citation>
    <scope>NUCLEOTIDE SEQUENCE [LARGE SCALE GENOMIC DNA]</scope>
    <source>
        <strain evidence="1 2">cv. Zhongwan 6</strain>
    </source>
</reference>
<protein>
    <submittedName>
        <fullName evidence="1">Uncharacterized protein</fullName>
    </submittedName>
</protein>
<organism evidence="1 2">
    <name type="scientific">Pisum sativum</name>
    <name type="common">Garden pea</name>
    <name type="synonym">Lathyrus oleraceus</name>
    <dbReference type="NCBI Taxonomy" id="3888"/>
    <lineage>
        <taxon>Eukaryota</taxon>
        <taxon>Viridiplantae</taxon>
        <taxon>Streptophyta</taxon>
        <taxon>Embryophyta</taxon>
        <taxon>Tracheophyta</taxon>
        <taxon>Spermatophyta</taxon>
        <taxon>Magnoliopsida</taxon>
        <taxon>eudicotyledons</taxon>
        <taxon>Gunneridae</taxon>
        <taxon>Pentapetalae</taxon>
        <taxon>rosids</taxon>
        <taxon>fabids</taxon>
        <taxon>Fabales</taxon>
        <taxon>Fabaceae</taxon>
        <taxon>Papilionoideae</taxon>
        <taxon>50 kb inversion clade</taxon>
        <taxon>NPAAA clade</taxon>
        <taxon>Hologalegina</taxon>
        <taxon>IRL clade</taxon>
        <taxon>Fabeae</taxon>
        <taxon>Lathyrus</taxon>
    </lineage>
</organism>
<dbReference type="AlphaFoldDB" id="A0A9D4VRW2"/>
<sequence>MKGGRGRRYTQAALKSAKQSQQCHCLSPTTSMKPHQAHSLQLLTRPLQPIATNPDGHKTFVGKHEIVAATISREDRCRGKLLDHWRIKKDEELELMVYYLRVYPKVALRDMENTIGAHARFEFLKKVYTYDLLRIERARGDDEQAYATKQDEISLTDNVTSQRLHWQHIPVLELWRERLHSDGKSHVILESYPPCDSVEILKQALLNNKLNYDGEELPLPFNSEILEWANKTQEILSSAKLPSGVKFYNIYGTNLQTPHSIRYLVFLLIDVTLALHDNYSAARAGQRAGLGGFGPKINTQSNPQIH</sequence>
<evidence type="ECO:0000313" key="2">
    <source>
        <dbReference type="Proteomes" id="UP001058974"/>
    </source>
</evidence>